<dbReference type="AlphaFoldDB" id="A0AAV4SRQ3"/>
<comment type="caution">
    <text evidence="2">The sequence shown here is derived from an EMBL/GenBank/DDBJ whole genome shotgun (WGS) entry which is preliminary data.</text>
</comment>
<reference evidence="2 3" key="1">
    <citation type="submission" date="2021-06" db="EMBL/GenBank/DDBJ databases">
        <title>Caerostris darwini draft genome.</title>
        <authorList>
            <person name="Kono N."/>
            <person name="Arakawa K."/>
        </authorList>
    </citation>
    <scope>NUCLEOTIDE SEQUENCE [LARGE SCALE GENOMIC DNA]</scope>
</reference>
<keyword evidence="3" id="KW-1185">Reference proteome</keyword>
<organism evidence="2 3">
    <name type="scientific">Caerostris darwini</name>
    <dbReference type="NCBI Taxonomy" id="1538125"/>
    <lineage>
        <taxon>Eukaryota</taxon>
        <taxon>Metazoa</taxon>
        <taxon>Ecdysozoa</taxon>
        <taxon>Arthropoda</taxon>
        <taxon>Chelicerata</taxon>
        <taxon>Arachnida</taxon>
        <taxon>Araneae</taxon>
        <taxon>Araneomorphae</taxon>
        <taxon>Entelegynae</taxon>
        <taxon>Araneoidea</taxon>
        <taxon>Araneidae</taxon>
        <taxon>Caerostris</taxon>
    </lineage>
</organism>
<evidence type="ECO:0000313" key="3">
    <source>
        <dbReference type="Proteomes" id="UP001054837"/>
    </source>
</evidence>
<dbReference type="Proteomes" id="UP001054837">
    <property type="component" value="Unassembled WGS sequence"/>
</dbReference>
<evidence type="ECO:0000256" key="1">
    <source>
        <dbReference type="SAM" id="MobiDB-lite"/>
    </source>
</evidence>
<protein>
    <submittedName>
        <fullName evidence="2">Uncharacterized protein</fullName>
    </submittedName>
</protein>
<proteinExistence type="predicted"/>
<feature type="region of interest" description="Disordered" evidence="1">
    <location>
        <begin position="66"/>
        <end position="88"/>
    </location>
</feature>
<sequence length="88" mass="8987">MPAFYIPNGWSFPIQSNLHSLWLASGMRRAASAIGGGGMSCSGAKVLMVNSKALGRSRFRRGSLSICGGGTGGGGEHRPSSALSPPLP</sequence>
<accession>A0AAV4SRQ3</accession>
<name>A0AAV4SRQ3_9ARAC</name>
<evidence type="ECO:0000313" key="2">
    <source>
        <dbReference type="EMBL" id="GIY35679.1"/>
    </source>
</evidence>
<gene>
    <name evidence="2" type="ORF">CDAR_185141</name>
</gene>
<dbReference type="EMBL" id="BPLQ01008196">
    <property type="protein sequence ID" value="GIY35679.1"/>
    <property type="molecule type" value="Genomic_DNA"/>
</dbReference>